<accession>A0ABP7GUC4</accession>
<name>A0ABP7GUC4_9MICO</name>
<evidence type="ECO:0008006" key="4">
    <source>
        <dbReference type="Google" id="ProtNLM"/>
    </source>
</evidence>
<keyword evidence="1" id="KW-0812">Transmembrane</keyword>
<comment type="caution">
    <text evidence="2">The sequence shown here is derived from an EMBL/GenBank/DDBJ whole genome shotgun (WGS) entry which is preliminary data.</text>
</comment>
<protein>
    <recommendedName>
        <fullName evidence="4">Flp pilus-assembly TadG-like N-terminal domain-containing protein</fullName>
    </recommendedName>
</protein>
<keyword evidence="3" id="KW-1185">Reference proteome</keyword>
<dbReference type="RefSeq" id="WP_344784883.1">
    <property type="nucleotide sequence ID" value="NZ_BAABAF010000010.1"/>
</dbReference>
<evidence type="ECO:0000313" key="3">
    <source>
        <dbReference type="Proteomes" id="UP001500540"/>
    </source>
</evidence>
<dbReference type="EMBL" id="BAABAF010000010">
    <property type="protein sequence ID" value="GAA3775597.1"/>
    <property type="molecule type" value="Genomic_DNA"/>
</dbReference>
<keyword evidence="1" id="KW-1133">Transmembrane helix</keyword>
<evidence type="ECO:0000256" key="1">
    <source>
        <dbReference type="SAM" id="Phobius"/>
    </source>
</evidence>
<organism evidence="2 3">
    <name type="scientific">Microbacterium kribbense</name>
    <dbReference type="NCBI Taxonomy" id="433645"/>
    <lineage>
        <taxon>Bacteria</taxon>
        <taxon>Bacillati</taxon>
        <taxon>Actinomycetota</taxon>
        <taxon>Actinomycetes</taxon>
        <taxon>Micrococcales</taxon>
        <taxon>Microbacteriaceae</taxon>
        <taxon>Microbacterium</taxon>
    </lineage>
</organism>
<evidence type="ECO:0000313" key="2">
    <source>
        <dbReference type="EMBL" id="GAA3775597.1"/>
    </source>
</evidence>
<keyword evidence="1" id="KW-0472">Membrane</keyword>
<proteinExistence type="predicted"/>
<sequence>MLVISQAHKRVRRDDEGAVLVAVVIVMFVGFIVVGLIASSLVFTIGFNRANRDNLQAFTAAESGRDAALATLHSAAGCSAAATTVSNSGSDPDYTATIYATDSPTRPTTSAGLTASCPTSSSTFVVITSTGTAAGEAAATIDAVYPWQVSYQNTAGGVLTYFSNGVSSMASNYTGDLVVRSGDYTCPNNATINGDLYVTNGNATFSSGCTVDGNLYVSGNVTLSSQTITVTGSIKAGGNVVAASNGVAIGGSAEAAGVGISAGGSVSLSNTGSTLGTVTGSITAAGSITVASQWTAPGTRSPNTAFPPFDPTLDWIYDVTGWIDLDAASGWNPQVTVNPCGLTGAQMTALLGAATTSLMLDFTQCSSNQTNITLNAAAVTRDVVFLAPKASRMNVTLAGALTGAHQLFFVHADASRDLVDGRTQPDCGNGNQKDTFDISTSGQIEPSVLLYTPCGLTGTVQLNFHGQLYTNQGGLTFGNGASYTCESMAWAPALPKLGCRIRGGSDPILVTTLVQQLGGRLWQSER</sequence>
<dbReference type="Proteomes" id="UP001500540">
    <property type="component" value="Unassembled WGS sequence"/>
</dbReference>
<reference evidence="3" key="1">
    <citation type="journal article" date="2019" name="Int. J. Syst. Evol. Microbiol.">
        <title>The Global Catalogue of Microorganisms (GCM) 10K type strain sequencing project: providing services to taxonomists for standard genome sequencing and annotation.</title>
        <authorList>
            <consortium name="The Broad Institute Genomics Platform"/>
            <consortium name="The Broad Institute Genome Sequencing Center for Infectious Disease"/>
            <person name="Wu L."/>
            <person name="Ma J."/>
        </authorList>
    </citation>
    <scope>NUCLEOTIDE SEQUENCE [LARGE SCALE GENOMIC DNA]</scope>
    <source>
        <strain evidence="3">JCM 16950</strain>
    </source>
</reference>
<gene>
    <name evidence="2" type="ORF">GCM10022240_29020</name>
</gene>
<feature type="transmembrane region" description="Helical" evidence="1">
    <location>
        <begin position="20"/>
        <end position="47"/>
    </location>
</feature>